<name>A0A4Q4Z3P2_9ACTN</name>
<evidence type="ECO:0000313" key="1">
    <source>
        <dbReference type="EMBL" id="RYP81576.1"/>
    </source>
</evidence>
<dbReference type="Proteomes" id="UP000295198">
    <property type="component" value="Unassembled WGS sequence"/>
</dbReference>
<protein>
    <recommendedName>
        <fullName evidence="3">Big-1 domain-containing protein</fullName>
    </recommendedName>
</protein>
<organism evidence="1 2">
    <name type="scientific">Nocardioides guangzhouensis</name>
    <dbReference type="NCBI Taxonomy" id="2497878"/>
    <lineage>
        <taxon>Bacteria</taxon>
        <taxon>Bacillati</taxon>
        <taxon>Actinomycetota</taxon>
        <taxon>Actinomycetes</taxon>
        <taxon>Propionibacteriales</taxon>
        <taxon>Nocardioidaceae</taxon>
        <taxon>Nocardioides</taxon>
    </lineage>
</organism>
<accession>A0A4Q4Z3P2</accession>
<evidence type="ECO:0000313" key="2">
    <source>
        <dbReference type="Proteomes" id="UP000295198"/>
    </source>
</evidence>
<gene>
    <name evidence="1" type="ORF">EKO23_23340</name>
</gene>
<dbReference type="OrthoDB" id="3771988at2"/>
<dbReference type="EMBL" id="SDKM01000064">
    <property type="protein sequence ID" value="RYP81576.1"/>
    <property type="molecule type" value="Genomic_DNA"/>
</dbReference>
<evidence type="ECO:0008006" key="3">
    <source>
        <dbReference type="Google" id="ProtNLM"/>
    </source>
</evidence>
<reference evidence="1 2" key="1">
    <citation type="submission" date="2019-01" db="EMBL/GenBank/DDBJ databases">
        <title>Nocardioides guangzhouensis sp. nov., an actinobacterium isolated from soil.</title>
        <authorList>
            <person name="Fu Y."/>
            <person name="Cai Y."/>
            <person name="Lin Z."/>
            <person name="Chen P."/>
        </authorList>
    </citation>
    <scope>NUCLEOTIDE SEQUENCE [LARGE SCALE GENOMIC DNA]</scope>
    <source>
        <strain evidence="1 2">130</strain>
    </source>
</reference>
<comment type="caution">
    <text evidence="1">The sequence shown here is derived from an EMBL/GenBank/DDBJ whole genome shotgun (WGS) entry which is preliminary data.</text>
</comment>
<proteinExistence type="predicted"/>
<dbReference type="AlphaFoldDB" id="A0A4Q4Z3P2"/>
<keyword evidence="2" id="KW-1185">Reference proteome</keyword>
<dbReference type="RefSeq" id="WP_134720888.1">
    <property type="nucleotide sequence ID" value="NZ_SDKM01000064.1"/>
</dbReference>
<sequence>MPRRLVVSAAVLAVAVTTFVIVVGSAPARAAYPVSRIGFRIPADGTASGAWLGSRTLGSRPVYLIDPARKLVRTRYAAARPVAKLGSRRATARAAWILSRYGNQHGADRRYYAAATDVALDALLVGGAYSLTGSATRRHLRQSGHGATVRSWARYFLTVSRKYAGPYRVTISRTGATVGGPVTVRARITAAATGAPIPQRPVRIRYDGREPVRLGTDDDGRVKARFTSTRPGDVPVTLRIGALPASTMFVRAPSNRRASRAAVAGIRVAETRRFTVPVRGTPAIEVRPPATMSGPGLTSGSFTLDGVGGSAANTATATLYGPFDSLSQAVCVELEARASAGVTVGGNGTYPLPSLRVPRYGIYVWKVRTAANRLNHEAERCGGKVRALSRPTLTVRAPVTRVPAGRLVRASVKPTGLPDGYQRTGRVRLIGPFLRRDRVHCSAGRTLVTRRFTAEANVAHWTPRIKVTRKGYYAWVATAPSSYFSFPAASRCRARGSVFVVR</sequence>